<gene>
    <name evidence="7" type="ORF">MSKU9_0302</name>
</gene>
<evidence type="ECO:0000256" key="1">
    <source>
        <dbReference type="ARBA" id="ARBA00001947"/>
    </source>
</evidence>
<dbReference type="Proteomes" id="UP000315095">
    <property type="component" value="Unassembled WGS sequence"/>
</dbReference>
<keyword evidence="8" id="KW-1185">Reference proteome</keyword>
<keyword evidence="2" id="KW-0479">Metal-binding</keyword>
<feature type="transmembrane region" description="Helical" evidence="6">
    <location>
        <begin position="46"/>
        <end position="72"/>
    </location>
</feature>
<evidence type="ECO:0000313" key="7">
    <source>
        <dbReference type="EMBL" id="GCE82161.1"/>
    </source>
</evidence>
<dbReference type="Pfam" id="PF02633">
    <property type="entry name" value="Creatininase"/>
    <property type="match status" value="1"/>
</dbReference>
<dbReference type="GO" id="GO:0016811">
    <property type="term" value="F:hydrolase activity, acting on carbon-nitrogen (but not peptide) bonds, in linear amides"/>
    <property type="evidence" value="ECO:0007669"/>
    <property type="project" value="TreeGrafter"/>
</dbReference>
<organism evidence="7 8">
    <name type="scientific">Komagataeibacter diospyri</name>
    <dbReference type="NCBI Taxonomy" id="1932662"/>
    <lineage>
        <taxon>Bacteria</taxon>
        <taxon>Pseudomonadati</taxon>
        <taxon>Pseudomonadota</taxon>
        <taxon>Alphaproteobacteria</taxon>
        <taxon>Acetobacterales</taxon>
        <taxon>Acetobacteraceae</taxon>
        <taxon>Komagataeibacter</taxon>
    </lineage>
</organism>
<evidence type="ECO:0000256" key="6">
    <source>
        <dbReference type="SAM" id="Phobius"/>
    </source>
</evidence>
<dbReference type="GO" id="GO:0046872">
    <property type="term" value="F:metal ion binding"/>
    <property type="evidence" value="ECO:0007669"/>
    <property type="project" value="UniProtKB-KW"/>
</dbReference>
<comment type="cofactor">
    <cofactor evidence="1">
        <name>Zn(2+)</name>
        <dbReference type="ChEBI" id="CHEBI:29105"/>
    </cofactor>
</comment>
<dbReference type="Gene3D" id="3.40.50.10310">
    <property type="entry name" value="Creatininase"/>
    <property type="match status" value="1"/>
</dbReference>
<comment type="caution">
    <text evidence="7">The sequence shown here is derived from an EMBL/GenBank/DDBJ whole genome shotgun (WGS) entry which is preliminary data.</text>
</comment>
<dbReference type="GO" id="GO:0009231">
    <property type="term" value="P:riboflavin biosynthetic process"/>
    <property type="evidence" value="ECO:0007669"/>
    <property type="project" value="TreeGrafter"/>
</dbReference>
<proteinExistence type="inferred from homology"/>
<evidence type="ECO:0000313" key="8">
    <source>
        <dbReference type="Proteomes" id="UP000315095"/>
    </source>
</evidence>
<protein>
    <submittedName>
        <fullName evidence="7">Creatininase</fullName>
    </submittedName>
</protein>
<dbReference type="PANTHER" id="PTHR35005:SF1">
    <property type="entry name" value="2-AMINO-5-FORMYLAMINO-6-RIBOSYLAMINOPYRIMIDIN-4(3H)-ONE 5'-MONOPHOSPHATE DEFORMYLASE"/>
    <property type="match status" value="1"/>
</dbReference>
<dbReference type="AlphaFoldDB" id="A0A4P5NQW7"/>
<accession>A0A4P5NQW7</accession>
<evidence type="ECO:0000256" key="5">
    <source>
        <dbReference type="ARBA" id="ARBA00024029"/>
    </source>
</evidence>
<dbReference type="EMBL" id="BDLU01000011">
    <property type="protein sequence ID" value="GCE82161.1"/>
    <property type="molecule type" value="Genomic_DNA"/>
</dbReference>
<keyword evidence="3" id="KW-0378">Hydrolase</keyword>
<dbReference type="InterPro" id="IPR003785">
    <property type="entry name" value="Creatininase/forma_Hydrolase"/>
</dbReference>
<sequence>MWKKQGWGEDLAFPTGMNGRGFIHLLHDGCQLPVYRAQERRVSRVIVGWLPFMRMFSGFLSGLSLALALALYGSTPTCAATPDTVDFADLTWTEIRDAIHAGDTTIILPVGGTEQSGPYIAVGKHDVRAMVLARRIARDAGHALVAPVVAYVPEGGTSPRTSHMRFSGTISITPATFRALLSDAAESFRVQGFRRVVLIGDHGGYQKDLRAVADTLNRRWQGQGAHVLYVANYYDVVPGAYSTWLRQHGHAAEVGMHADLSDTSLTLALDPDLVRTQALRAAPLPTAAQGVYGGDPRQASAALGQVGANMQVAAAVAAMQHDPTGQNPH</sequence>
<name>A0A4P5NQW7_9PROT</name>
<reference evidence="8" key="1">
    <citation type="submission" date="2017-01" db="EMBL/GenBank/DDBJ databases">
        <title>Komagataeibacter sp. MSKU9 whole genome sequencing project.</title>
        <authorList>
            <person name="Matsutani M."/>
            <person name="Naloka K."/>
            <person name="Theeragool G."/>
            <person name="Yakushi T."/>
            <person name="Matsushita K."/>
        </authorList>
    </citation>
    <scope>NUCLEOTIDE SEQUENCE [LARGE SCALE GENOMIC DNA]</scope>
    <source>
        <strain evidence="8">MSKU9</strain>
    </source>
</reference>
<dbReference type="PANTHER" id="PTHR35005">
    <property type="entry name" value="3-DEHYDRO-SCYLLO-INOSOSE HYDROLASE"/>
    <property type="match status" value="1"/>
</dbReference>
<keyword evidence="4" id="KW-0862">Zinc</keyword>
<evidence type="ECO:0000256" key="2">
    <source>
        <dbReference type="ARBA" id="ARBA00022723"/>
    </source>
</evidence>
<keyword evidence="6" id="KW-0472">Membrane</keyword>
<evidence type="ECO:0000256" key="3">
    <source>
        <dbReference type="ARBA" id="ARBA00022801"/>
    </source>
</evidence>
<evidence type="ECO:0000256" key="4">
    <source>
        <dbReference type="ARBA" id="ARBA00022833"/>
    </source>
</evidence>
<comment type="similarity">
    <text evidence="5">Belongs to the creatininase superfamily.</text>
</comment>
<keyword evidence="6" id="KW-0812">Transmembrane</keyword>
<dbReference type="InterPro" id="IPR024087">
    <property type="entry name" value="Creatininase-like_sf"/>
</dbReference>
<keyword evidence="6" id="KW-1133">Transmembrane helix</keyword>
<dbReference type="SUPFAM" id="SSF102215">
    <property type="entry name" value="Creatininase"/>
    <property type="match status" value="1"/>
</dbReference>